<feature type="transmembrane region" description="Helical" evidence="1">
    <location>
        <begin position="89"/>
        <end position="110"/>
    </location>
</feature>
<protein>
    <recommendedName>
        <fullName evidence="4">Transmembrane protein</fullName>
    </recommendedName>
</protein>
<feature type="transmembrane region" description="Helical" evidence="1">
    <location>
        <begin position="143"/>
        <end position="165"/>
    </location>
</feature>
<name>A0A5R9J262_9PROT</name>
<accession>A0A5R9J262</accession>
<dbReference type="EMBL" id="VCDI01000009">
    <property type="protein sequence ID" value="TLU71049.1"/>
    <property type="molecule type" value="Genomic_DNA"/>
</dbReference>
<evidence type="ECO:0008006" key="4">
    <source>
        <dbReference type="Google" id="ProtNLM"/>
    </source>
</evidence>
<feature type="transmembrane region" description="Helical" evidence="1">
    <location>
        <begin position="171"/>
        <end position="194"/>
    </location>
</feature>
<dbReference type="Proteomes" id="UP000305654">
    <property type="component" value="Unassembled WGS sequence"/>
</dbReference>
<keyword evidence="3" id="KW-1185">Reference proteome</keyword>
<evidence type="ECO:0000256" key="1">
    <source>
        <dbReference type="SAM" id="Phobius"/>
    </source>
</evidence>
<keyword evidence="1" id="KW-1133">Transmembrane helix</keyword>
<reference evidence="2 3" key="1">
    <citation type="submission" date="2019-05" db="EMBL/GenBank/DDBJ databases">
        <authorList>
            <person name="Pankratov T."/>
            <person name="Grouzdev D."/>
        </authorList>
    </citation>
    <scope>NUCLEOTIDE SEQUENCE [LARGE SCALE GENOMIC DNA]</scope>
    <source>
        <strain evidence="2 3">KEBCLARHB70R</strain>
    </source>
</reference>
<keyword evidence="1" id="KW-0812">Transmembrane</keyword>
<comment type="caution">
    <text evidence="2">The sequence shown here is derived from an EMBL/GenBank/DDBJ whole genome shotgun (WGS) entry which is preliminary data.</text>
</comment>
<organism evidence="2 3">
    <name type="scientific">Lichenicoccus roseus</name>
    <dbReference type="NCBI Taxonomy" id="2683649"/>
    <lineage>
        <taxon>Bacteria</taxon>
        <taxon>Pseudomonadati</taxon>
        <taxon>Pseudomonadota</taxon>
        <taxon>Alphaproteobacteria</taxon>
        <taxon>Acetobacterales</taxon>
        <taxon>Acetobacteraceae</taxon>
        <taxon>Lichenicoccus</taxon>
    </lineage>
</organism>
<gene>
    <name evidence="2" type="ORF">FE263_18970</name>
</gene>
<feature type="transmembrane region" description="Helical" evidence="1">
    <location>
        <begin position="58"/>
        <end position="77"/>
    </location>
</feature>
<evidence type="ECO:0000313" key="3">
    <source>
        <dbReference type="Proteomes" id="UP000305654"/>
    </source>
</evidence>
<sequence>MRQAPGLVLEMMANFVLPYLIYLEAAPKTGEVEALLLSSLPPILWSLVEFARSRRIDALSILVVAGIVLSLLAFVGGGSVRMLQLRENLVTGLIALLFLGSAAIGRPLMVQLALATARRRSEAEAALLEQASDHQRFRRTMTLMTVVWGAGLMAQTILACVLVFTMPVANYLIVSPIVGYGCMGALGLWTLLFARRARRRAGEAIPMPPPADRV</sequence>
<dbReference type="AlphaFoldDB" id="A0A5R9J262"/>
<dbReference type="NCBIfam" id="NF041646">
    <property type="entry name" value="VC0807_fam"/>
    <property type="match status" value="1"/>
</dbReference>
<dbReference type="OrthoDB" id="7276421at2"/>
<keyword evidence="1" id="KW-0472">Membrane</keyword>
<evidence type="ECO:0000313" key="2">
    <source>
        <dbReference type="EMBL" id="TLU71049.1"/>
    </source>
</evidence>
<proteinExistence type="predicted"/>